<evidence type="ECO:0000256" key="1">
    <source>
        <dbReference type="SAM" id="MobiDB-lite"/>
    </source>
</evidence>
<name>A0ABR3IZ32_9AGAR</name>
<accession>A0ABR3IZ32</accession>
<organism evidence="2 3">
    <name type="scientific">Hohenbuehelia grisea</name>
    <dbReference type="NCBI Taxonomy" id="104357"/>
    <lineage>
        <taxon>Eukaryota</taxon>
        <taxon>Fungi</taxon>
        <taxon>Dikarya</taxon>
        <taxon>Basidiomycota</taxon>
        <taxon>Agaricomycotina</taxon>
        <taxon>Agaricomycetes</taxon>
        <taxon>Agaricomycetidae</taxon>
        <taxon>Agaricales</taxon>
        <taxon>Pleurotineae</taxon>
        <taxon>Pleurotaceae</taxon>
        <taxon>Hohenbuehelia</taxon>
    </lineage>
</organism>
<evidence type="ECO:0000313" key="3">
    <source>
        <dbReference type="Proteomes" id="UP001556367"/>
    </source>
</evidence>
<keyword evidence="3" id="KW-1185">Reference proteome</keyword>
<comment type="caution">
    <text evidence="2">The sequence shown here is derived from an EMBL/GenBank/DDBJ whole genome shotgun (WGS) entry which is preliminary data.</text>
</comment>
<feature type="region of interest" description="Disordered" evidence="1">
    <location>
        <begin position="97"/>
        <end position="116"/>
    </location>
</feature>
<dbReference type="EMBL" id="JASNQZ010000014">
    <property type="protein sequence ID" value="KAL0948584.1"/>
    <property type="molecule type" value="Genomic_DNA"/>
</dbReference>
<sequence>MTHMFIFRDPKTPKRLDVSRLYHSDANPNDRDINALYSSVCFMKVATDPRLRERFMQKIRSFENTFYRAGFDKEPNIFRRGLNETSCVDIKNRPVAPQSVAAPPSSRLPRAAKTSSAQALARHVLHDLHDSTNSDLDSVHQISNKEKLWRMRKLRSEQGEKARAKKPPFK</sequence>
<feature type="compositionally biased region" description="Low complexity" evidence="1">
    <location>
        <begin position="97"/>
        <end position="112"/>
    </location>
</feature>
<gene>
    <name evidence="2" type="ORF">HGRIS_011143</name>
</gene>
<proteinExistence type="predicted"/>
<dbReference type="Proteomes" id="UP001556367">
    <property type="component" value="Unassembled WGS sequence"/>
</dbReference>
<reference evidence="3" key="1">
    <citation type="submission" date="2024-06" db="EMBL/GenBank/DDBJ databases">
        <title>Multi-omics analyses provide insights into the biosynthesis of the anticancer antibiotic pleurotin in Hohenbuehelia grisea.</title>
        <authorList>
            <person name="Weaver J.A."/>
            <person name="Alberti F."/>
        </authorList>
    </citation>
    <scope>NUCLEOTIDE SEQUENCE [LARGE SCALE GENOMIC DNA]</scope>
    <source>
        <strain evidence="3">T-177</strain>
    </source>
</reference>
<evidence type="ECO:0000313" key="2">
    <source>
        <dbReference type="EMBL" id="KAL0948584.1"/>
    </source>
</evidence>
<protein>
    <submittedName>
        <fullName evidence="2">Uncharacterized protein</fullName>
    </submittedName>
</protein>